<keyword evidence="2" id="KW-0762">Sugar transport</keyword>
<evidence type="ECO:0000313" key="2">
    <source>
        <dbReference type="EMBL" id="GER36313.1"/>
    </source>
</evidence>
<protein>
    <submittedName>
        <fullName evidence="2">Sugar transporter</fullName>
    </submittedName>
</protein>
<feature type="transmembrane region" description="Helical" evidence="1">
    <location>
        <begin position="117"/>
        <end position="139"/>
    </location>
</feature>
<proteinExistence type="predicted"/>
<keyword evidence="2" id="KW-0813">Transport</keyword>
<keyword evidence="1" id="KW-0472">Membrane</keyword>
<feature type="non-terminal residue" evidence="2">
    <location>
        <position position="209"/>
    </location>
</feature>
<evidence type="ECO:0000256" key="1">
    <source>
        <dbReference type="SAM" id="Phobius"/>
    </source>
</evidence>
<dbReference type="AlphaFoldDB" id="A0A5A7PTZ2"/>
<sequence>MKKITKPKIDMKNNKANFPNTYTCFKAQLHIHSHLQNFNRPVQKHRINPVGSGNRGKLPQHGPPVAPCGAYKPQLCGGHEMAFTLPMFLSSTATGTFRSHEVKHIARCNFRKALHELILPLIAIVGWQISLAAVVVPVANNLIQHGHNAESTKYLLRRIRGTNNVEIVVVFEMFSSLVVLEQRLELLRTWVNAGDRVIEQRLVLQRVEE</sequence>
<accession>A0A5A7PTZ2</accession>
<keyword evidence="1" id="KW-0812">Transmembrane</keyword>
<organism evidence="2 3">
    <name type="scientific">Striga asiatica</name>
    <name type="common">Asiatic witchweed</name>
    <name type="synonym">Buchnera asiatica</name>
    <dbReference type="NCBI Taxonomy" id="4170"/>
    <lineage>
        <taxon>Eukaryota</taxon>
        <taxon>Viridiplantae</taxon>
        <taxon>Streptophyta</taxon>
        <taxon>Embryophyta</taxon>
        <taxon>Tracheophyta</taxon>
        <taxon>Spermatophyta</taxon>
        <taxon>Magnoliopsida</taxon>
        <taxon>eudicotyledons</taxon>
        <taxon>Gunneridae</taxon>
        <taxon>Pentapetalae</taxon>
        <taxon>asterids</taxon>
        <taxon>lamiids</taxon>
        <taxon>Lamiales</taxon>
        <taxon>Orobanchaceae</taxon>
        <taxon>Buchnereae</taxon>
        <taxon>Striga</taxon>
    </lineage>
</organism>
<reference evidence="3" key="1">
    <citation type="journal article" date="2019" name="Curr. Biol.">
        <title>Genome Sequence of Striga asiatica Provides Insight into the Evolution of Plant Parasitism.</title>
        <authorList>
            <person name="Yoshida S."/>
            <person name="Kim S."/>
            <person name="Wafula E.K."/>
            <person name="Tanskanen J."/>
            <person name="Kim Y.M."/>
            <person name="Honaas L."/>
            <person name="Yang Z."/>
            <person name="Spallek T."/>
            <person name="Conn C.E."/>
            <person name="Ichihashi Y."/>
            <person name="Cheong K."/>
            <person name="Cui S."/>
            <person name="Der J.P."/>
            <person name="Gundlach H."/>
            <person name="Jiao Y."/>
            <person name="Hori C."/>
            <person name="Ishida J.K."/>
            <person name="Kasahara H."/>
            <person name="Kiba T."/>
            <person name="Kim M.S."/>
            <person name="Koo N."/>
            <person name="Laohavisit A."/>
            <person name="Lee Y.H."/>
            <person name="Lumba S."/>
            <person name="McCourt P."/>
            <person name="Mortimer J.C."/>
            <person name="Mutuku J.M."/>
            <person name="Nomura T."/>
            <person name="Sasaki-Sekimoto Y."/>
            <person name="Seto Y."/>
            <person name="Wang Y."/>
            <person name="Wakatake T."/>
            <person name="Sakakibara H."/>
            <person name="Demura T."/>
            <person name="Yamaguchi S."/>
            <person name="Yoneyama K."/>
            <person name="Manabe R.I."/>
            <person name="Nelson D.C."/>
            <person name="Schulman A.H."/>
            <person name="Timko M.P."/>
            <person name="dePamphilis C.W."/>
            <person name="Choi D."/>
            <person name="Shirasu K."/>
        </authorList>
    </citation>
    <scope>NUCLEOTIDE SEQUENCE [LARGE SCALE GENOMIC DNA]</scope>
    <source>
        <strain evidence="3">cv. UVA1</strain>
    </source>
</reference>
<keyword evidence="3" id="KW-1185">Reference proteome</keyword>
<keyword evidence="1" id="KW-1133">Transmembrane helix</keyword>
<evidence type="ECO:0000313" key="3">
    <source>
        <dbReference type="Proteomes" id="UP000325081"/>
    </source>
</evidence>
<dbReference type="OrthoDB" id="1939383at2759"/>
<gene>
    <name evidence="2" type="ORF">STAS_12643</name>
</gene>
<dbReference type="Proteomes" id="UP000325081">
    <property type="component" value="Unassembled WGS sequence"/>
</dbReference>
<name>A0A5A7PTZ2_STRAF</name>
<dbReference type="EMBL" id="BKCP01005139">
    <property type="protein sequence ID" value="GER36313.1"/>
    <property type="molecule type" value="Genomic_DNA"/>
</dbReference>
<comment type="caution">
    <text evidence="2">The sequence shown here is derived from an EMBL/GenBank/DDBJ whole genome shotgun (WGS) entry which is preliminary data.</text>
</comment>